<keyword evidence="2" id="KW-0677">Repeat</keyword>
<organism evidence="5 6">
    <name type="scientific">Platanthera guangdongensis</name>
    <dbReference type="NCBI Taxonomy" id="2320717"/>
    <lineage>
        <taxon>Eukaryota</taxon>
        <taxon>Viridiplantae</taxon>
        <taxon>Streptophyta</taxon>
        <taxon>Embryophyta</taxon>
        <taxon>Tracheophyta</taxon>
        <taxon>Spermatophyta</taxon>
        <taxon>Magnoliopsida</taxon>
        <taxon>Liliopsida</taxon>
        <taxon>Asparagales</taxon>
        <taxon>Orchidaceae</taxon>
        <taxon>Orchidoideae</taxon>
        <taxon>Orchideae</taxon>
        <taxon>Orchidinae</taxon>
        <taxon>Platanthera</taxon>
    </lineage>
</organism>
<dbReference type="Pfam" id="PF01657">
    <property type="entry name" value="Stress-antifung"/>
    <property type="match status" value="2"/>
</dbReference>
<protein>
    <submittedName>
        <fullName evidence="5">Cysteine-rich repeat secretory protein 35</fullName>
    </submittedName>
</protein>
<evidence type="ECO:0000259" key="4">
    <source>
        <dbReference type="PROSITE" id="PS51473"/>
    </source>
</evidence>
<dbReference type="CDD" id="cd23509">
    <property type="entry name" value="Gnk2-like"/>
    <property type="match status" value="2"/>
</dbReference>
<comment type="caution">
    <text evidence="5">The sequence shown here is derived from an EMBL/GenBank/DDBJ whole genome shotgun (WGS) entry which is preliminary data.</text>
</comment>
<dbReference type="InterPro" id="IPR038408">
    <property type="entry name" value="GNK2_sf"/>
</dbReference>
<evidence type="ECO:0000313" key="6">
    <source>
        <dbReference type="Proteomes" id="UP001412067"/>
    </source>
</evidence>
<reference evidence="5 6" key="1">
    <citation type="journal article" date="2022" name="Nat. Plants">
        <title>Genomes of leafy and leafless Platanthera orchids illuminate the evolution of mycoheterotrophy.</title>
        <authorList>
            <person name="Li M.H."/>
            <person name="Liu K.W."/>
            <person name="Li Z."/>
            <person name="Lu H.C."/>
            <person name="Ye Q.L."/>
            <person name="Zhang D."/>
            <person name="Wang J.Y."/>
            <person name="Li Y.F."/>
            <person name="Zhong Z.M."/>
            <person name="Liu X."/>
            <person name="Yu X."/>
            <person name="Liu D.K."/>
            <person name="Tu X.D."/>
            <person name="Liu B."/>
            <person name="Hao Y."/>
            <person name="Liao X.Y."/>
            <person name="Jiang Y.T."/>
            <person name="Sun W.H."/>
            <person name="Chen J."/>
            <person name="Chen Y.Q."/>
            <person name="Ai Y."/>
            <person name="Zhai J.W."/>
            <person name="Wu S.S."/>
            <person name="Zhou Z."/>
            <person name="Hsiao Y.Y."/>
            <person name="Wu W.L."/>
            <person name="Chen Y.Y."/>
            <person name="Lin Y.F."/>
            <person name="Hsu J.L."/>
            <person name="Li C.Y."/>
            <person name="Wang Z.W."/>
            <person name="Zhao X."/>
            <person name="Zhong W.Y."/>
            <person name="Ma X.K."/>
            <person name="Ma L."/>
            <person name="Huang J."/>
            <person name="Chen G.Z."/>
            <person name="Huang M.Z."/>
            <person name="Huang L."/>
            <person name="Peng D.H."/>
            <person name="Luo Y.B."/>
            <person name="Zou S.Q."/>
            <person name="Chen S.P."/>
            <person name="Lan S."/>
            <person name="Tsai W.C."/>
            <person name="Van de Peer Y."/>
            <person name="Liu Z.J."/>
        </authorList>
    </citation>
    <scope>NUCLEOTIDE SEQUENCE [LARGE SCALE GENOMIC DNA]</scope>
    <source>
        <strain evidence="5">Lor288</strain>
    </source>
</reference>
<evidence type="ECO:0000313" key="5">
    <source>
        <dbReference type="EMBL" id="KAK8961965.1"/>
    </source>
</evidence>
<dbReference type="PANTHER" id="PTHR32099:SF42">
    <property type="entry name" value="CYSTEINE-RICH RECEPTOR-LIKE PROTEIN KINASE 9-RELATED"/>
    <property type="match status" value="1"/>
</dbReference>
<evidence type="ECO:0000256" key="3">
    <source>
        <dbReference type="SAM" id="SignalP"/>
    </source>
</evidence>
<dbReference type="PANTHER" id="PTHR32099">
    <property type="entry name" value="CYSTEINE-RICH REPEAT SECRETORY PROTEIN"/>
    <property type="match status" value="1"/>
</dbReference>
<proteinExistence type="predicted"/>
<dbReference type="EMBL" id="JBBWWR010000009">
    <property type="protein sequence ID" value="KAK8961965.1"/>
    <property type="molecule type" value="Genomic_DNA"/>
</dbReference>
<dbReference type="Gene3D" id="3.30.430.20">
    <property type="entry name" value="Gnk2 domain, C-X8-C-X2-C motif"/>
    <property type="match status" value="2"/>
</dbReference>
<evidence type="ECO:0000256" key="1">
    <source>
        <dbReference type="ARBA" id="ARBA00022729"/>
    </source>
</evidence>
<name>A0ABR2MDC4_9ASPA</name>
<dbReference type="Proteomes" id="UP001412067">
    <property type="component" value="Unassembled WGS sequence"/>
</dbReference>
<feature type="signal peptide" evidence="3">
    <location>
        <begin position="1"/>
        <end position="25"/>
    </location>
</feature>
<feature type="chain" id="PRO_5045987703" evidence="3">
    <location>
        <begin position="26"/>
        <end position="263"/>
    </location>
</feature>
<dbReference type="PROSITE" id="PS51473">
    <property type="entry name" value="GNK2"/>
    <property type="match status" value="2"/>
</dbReference>
<feature type="domain" description="Gnk2-homologous" evidence="4">
    <location>
        <begin position="29"/>
        <end position="135"/>
    </location>
</feature>
<dbReference type="InterPro" id="IPR002902">
    <property type="entry name" value="GNK2"/>
</dbReference>
<accession>A0ABR2MDC4</accession>
<sequence>MPPRSSPYFLTVFLLLLDIAVQNYSQSALFPIVTICSGLMFKSPSPYETKLHRLIADLIASTPNNPSYFSVTNSTISPQVIVLAQCRPDLSPALCAACLNQSAATIYTVSLGCGMLKSGSIRSENCLLRYTDVMFLNDPNEDMPNIVTAPDASASFNRRAQDLMNTLIAKTAEAELRFAVGVSNESADAVDIYGMGWCSIDLMSSDCAHCLRFLLERIAGKQRGVATIVSCQVRFETYPFFASSFIATASAPAEAEVVSKPME</sequence>
<keyword evidence="6" id="KW-1185">Reference proteome</keyword>
<gene>
    <name evidence="5" type="primary">CRRSP35</name>
    <name evidence="5" type="ORF">KSP40_PGU016900</name>
</gene>
<evidence type="ECO:0000256" key="2">
    <source>
        <dbReference type="ARBA" id="ARBA00022737"/>
    </source>
</evidence>
<keyword evidence="1 3" id="KW-0732">Signal</keyword>
<feature type="domain" description="Gnk2-homologous" evidence="4">
    <location>
        <begin position="137"/>
        <end position="240"/>
    </location>
</feature>